<organism evidence="2">
    <name type="scientific">uncultured Alphaproteobacteria bacterium</name>
    <dbReference type="NCBI Taxonomy" id="91750"/>
    <lineage>
        <taxon>Bacteria</taxon>
        <taxon>Pseudomonadati</taxon>
        <taxon>Pseudomonadota</taxon>
        <taxon>Alphaproteobacteria</taxon>
        <taxon>environmental samples</taxon>
    </lineage>
</organism>
<feature type="compositionally biased region" description="Basic residues" evidence="1">
    <location>
        <begin position="50"/>
        <end position="65"/>
    </location>
</feature>
<evidence type="ECO:0000256" key="1">
    <source>
        <dbReference type="SAM" id="MobiDB-lite"/>
    </source>
</evidence>
<name>A0A1B0Z212_9PROT</name>
<dbReference type="EMBL" id="KT997882">
    <property type="protein sequence ID" value="ANO58405.1"/>
    <property type="molecule type" value="Genomic_DNA"/>
</dbReference>
<reference evidence="2" key="1">
    <citation type="submission" date="2015-11" db="EMBL/GenBank/DDBJ databases">
        <title>Genomes of Abundant and Widespread Viruses from the Deep Ocean.</title>
        <authorList>
            <person name="Mizuno C.M."/>
            <person name="Ghai R."/>
            <person name="Saghai A."/>
            <person name="Lopez-Garcia P."/>
            <person name="Rodriguez-Valera F."/>
        </authorList>
    </citation>
    <scope>NUCLEOTIDE SEQUENCE</scope>
</reference>
<dbReference type="AlphaFoldDB" id="A0A1B0Z212"/>
<feature type="region of interest" description="Disordered" evidence="1">
    <location>
        <begin position="46"/>
        <end position="65"/>
    </location>
</feature>
<accession>A0A1B0Z212</accession>
<evidence type="ECO:0000313" key="2">
    <source>
        <dbReference type="EMBL" id="ANO58230.1"/>
    </source>
</evidence>
<proteinExistence type="predicted"/>
<sequence length="65" mass="7321">MENKIIAAALAISIALISWSLTTTVGLKTDVALLKEKVTQIEKTLDKKSFPKKKPKKRKKKKKNK</sequence>
<dbReference type="EMBL" id="KT997802">
    <property type="protein sequence ID" value="ANO58230.1"/>
    <property type="molecule type" value="Genomic_DNA"/>
</dbReference>
<protein>
    <submittedName>
        <fullName evidence="2">Uncharacterized protein</fullName>
    </submittedName>
</protein>